<protein>
    <submittedName>
        <fullName evidence="3">FAD-binding oxidoreductase</fullName>
    </submittedName>
</protein>
<dbReference type="SUPFAM" id="SSF51905">
    <property type="entry name" value="FAD/NAD(P)-binding domain"/>
    <property type="match status" value="1"/>
</dbReference>
<evidence type="ECO:0000313" key="3">
    <source>
        <dbReference type="EMBL" id="MCJ8499712.1"/>
    </source>
</evidence>
<dbReference type="Proteomes" id="UP001165427">
    <property type="component" value="Unassembled WGS sequence"/>
</dbReference>
<evidence type="ECO:0000256" key="1">
    <source>
        <dbReference type="ARBA" id="ARBA00023002"/>
    </source>
</evidence>
<keyword evidence="1" id="KW-0560">Oxidoreductase</keyword>
<dbReference type="PANTHER" id="PTHR13847">
    <property type="entry name" value="SARCOSINE DEHYDROGENASE-RELATED"/>
    <property type="match status" value="1"/>
</dbReference>
<dbReference type="InterPro" id="IPR006076">
    <property type="entry name" value="FAD-dep_OxRdtase"/>
</dbReference>
<sequence>MLKRSTQPKRLWRSAPLKPAYDAVVIGGGLHGLAAAYFLASRHGMQDVAVIEKRYIGYGGAGRNTAIVRANQRTSENVPLYKEALDMWPRLTRELDFNLMFYNCGNLNLAHSEAALKAMRLQTATAQFHGVDSRLLTPAECKALIPALDITDRPKYPIFGGMFHPPGGIVRHDAVVWGLAKGASARGVHIHQDTAVTGIEVQRGKVAAVQTSRGRIATPRVLNAAGAYAAALADHLLDIRLPISVLTIQAMVTQPLKPLLDHVISSGGYHIYANQTLKGEIATGAHMDRWPNYTTGTSAYYIKHQAEALTDLLPCLQGVKFMRTWAGLADMTPDMAPIMSGNDPVQGYYQDCGWGYFGFKSCAAAGKYMAQYMTTGTCPEILAPFDPGRFAAHRLMGETAALVNYSADN</sequence>
<proteinExistence type="predicted"/>
<keyword evidence="4" id="KW-1185">Reference proteome</keyword>
<dbReference type="EMBL" id="JALJRB010000003">
    <property type="protein sequence ID" value="MCJ8499712.1"/>
    <property type="molecule type" value="Genomic_DNA"/>
</dbReference>
<dbReference type="Gene3D" id="3.30.9.10">
    <property type="entry name" value="D-Amino Acid Oxidase, subunit A, domain 2"/>
    <property type="match status" value="1"/>
</dbReference>
<organism evidence="3 4">
    <name type="scientific">Desulfatitalea alkaliphila</name>
    <dbReference type="NCBI Taxonomy" id="2929485"/>
    <lineage>
        <taxon>Bacteria</taxon>
        <taxon>Pseudomonadati</taxon>
        <taxon>Thermodesulfobacteriota</taxon>
        <taxon>Desulfobacteria</taxon>
        <taxon>Desulfobacterales</taxon>
        <taxon>Desulfosarcinaceae</taxon>
        <taxon>Desulfatitalea</taxon>
    </lineage>
</organism>
<name>A0AA41QZ35_9BACT</name>
<evidence type="ECO:0000313" key="4">
    <source>
        <dbReference type="Proteomes" id="UP001165427"/>
    </source>
</evidence>
<gene>
    <name evidence="3" type="ORF">MRX98_03925</name>
</gene>
<dbReference type="Pfam" id="PF01266">
    <property type="entry name" value="DAO"/>
    <property type="match status" value="1"/>
</dbReference>
<dbReference type="InterPro" id="IPR036188">
    <property type="entry name" value="FAD/NAD-bd_sf"/>
</dbReference>
<dbReference type="Gene3D" id="3.50.50.60">
    <property type="entry name" value="FAD/NAD(P)-binding domain"/>
    <property type="match status" value="1"/>
</dbReference>
<comment type="caution">
    <text evidence="3">The sequence shown here is derived from an EMBL/GenBank/DDBJ whole genome shotgun (WGS) entry which is preliminary data.</text>
</comment>
<feature type="domain" description="FAD dependent oxidoreductase" evidence="2">
    <location>
        <begin position="22"/>
        <end position="371"/>
    </location>
</feature>
<dbReference type="GO" id="GO:0005737">
    <property type="term" value="C:cytoplasm"/>
    <property type="evidence" value="ECO:0007669"/>
    <property type="project" value="TreeGrafter"/>
</dbReference>
<accession>A0AA41QZ35</accession>
<dbReference type="RefSeq" id="WP_246903176.1">
    <property type="nucleotide sequence ID" value="NZ_JALJRB010000003.1"/>
</dbReference>
<dbReference type="GO" id="GO:0016491">
    <property type="term" value="F:oxidoreductase activity"/>
    <property type="evidence" value="ECO:0007669"/>
    <property type="project" value="UniProtKB-KW"/>
</dbReference>
<dbReference type="SUPFAM" id="SSF54373">
    <property type="entry name" value="FAD-linked reductases, C-terminal domain"/>
    <property type="match status" value="1"/>
</dbReference>
<dbReference type="AlphaFoldDB" id="A0AA41QZ35"/>
<dbReference type="PANTHER" id="PTHR13847:SF287">
    <property type="entry name" value="FAD-DEPENDENT OXIDOREDUCTASE DOMAIN-CONTAINING PROTEIN 1"/>
    <property type="match status" value="1"/>
</dbReference>
<reference evidence="3" key="1">
    <citation type="submission" date="2022-04" db="EMBL/GenBank/DDBJ databases">
        <title>Desulfatitalea alkaliphila sp. nov., a novel anaerobic sulfate-reducing bacterium isolated from terrestrial mud volcano, Taman Peninsula, Russia.</title>
        <authorList>
            <person name="Khomyakova M.A."/>
            <person name="Merkel A.Y."/>
            <person name="Slobodkin A.I."/>
        </authorList>
    </citation>
    <scope>NUCLEOTIDE SEQUENCE</scope>
    <source>
        <strain evidence="3">M08but</strain>
    </source>
</reference>
<evidence type="ECO:0000259" key="2">
    <source>
        <dbReference type="Pfam" id="PF01266"/>
    </source>
</evidence>